<dbReference type="RefSeq" id="WP_183626188.1">
    <property type="nucleotide sequence ID" value="NZ_JACHWJ010000005.1"/>
</dbReference>
<dbReference type="InterPro" id="IPR001123">
    <property type="entry name" value="LeuE-type"/>
</dbReference>
<organism evidence="7 8">
    <name type="scientific">Pseudoclavibacter helvolus</name>
    <dbReference type="NCBI Taxonomy" id="255205"/>
    <lineage>
        <taxon>Bacteria</taxon>
        <taxon>Bacillati</taxon>
        <taxon>Actinomycetota</taxon>
        <taxon>Actinomycetes</taxon>
        <taxon>Micrococcales</taxon>
        <taxon>Microbacteriaceae</taxon>
        <taxon>Pseudoclavibacter</taxon>
    </lineage>
</organism>
<dbReference type="EMBL" id="JACHWJ010000005">
    <property type="protein sequence ID" value="MBB2958979.1"/>
    <property type="molecule type" value="Genomic_DNA"/>
</dbReference>
<feature type="transmembrane region" description="Helical" evidence="6">
    <location>
        <begin position="37"/>
        <end position="63"/>
    </location>
</feature>
<evidence type="ECO:0000256" key="6">
    <source>
        <dbReference type="SAM" id="Phobius"/>
    </source>
</evidence>
<keyword evidence="4 6" id="KW-1133">Transmembrane helix</keyword>
<dbReference type="PANTHER" id="PTHR30086:SF20">
    <property type="entry name" value="ARGININE EXPORTER PROTEIN ARGO-RELATED"/>
    <property type="match status" value="1"/>
</dbReference>
<gene>
    <name evidence="7" type="ORF">FHX72_003131</name>
</gene>
<evidence type="ECO:0000256" key="2">
    <source>
        <dbReference type="ARBA" id="ARBA00022475"/>
    </source>
</evidence>
<evidence type="ECO:0000256" key="1">
    <source>
        <dbReference type="ARBA" id="ARBA00004651"/>
    </source>
</evidence>
<accession>A0A7W4URW5</accession>
<dbReference type="PANTHER" id="PTHR30086">
    <property type="entry name" value="ARGININE EXPORTER PROTEIN ARGO"/>
    <property type="match status" value="1"/>
</dbReference>
<dbReference type="Pfam" id="PF01810">
    <property type="entry name" value="LysE"/>
    <property type="match status" value="1"/>
</dbReference>
<name>A0A7W4URW5_9MICO</name>
<dbReference type="Proteomes" id="UP000545286">
    <property type="component" value="Unassembled WGS sequence"/>
</dbReference>
<dbReference type="GO" id="GO:0015171">
    <property type="term" value="F:amino acid transmembrane transporter activity"/>
    <property type="evidence" value="ECO:0007669"/>
    <property type="project" value="TreeGrafter"/>
</dbReference>
<comment type="caution">
    <text evidence="7">The sequence shown here is derived from an EMBL/GenBank/DDBJ whole genome shotgun (WGS) entry which is preliminary data.</text>
</comment>
<sequence>MTLATLAAFWGVSLLFIVTPGADWAYAISAGLRNRSPIPAVAGMLTGHLGATLVVAAGVGALVASWPIALTALTVGGAGYLIWLGIGMLRSPGVAPGSDSTVAPAAPIAQFGKGVGISALNPKVFLLFLALLPQFTDPQGVLPLPVQIISLGLVHIASCSAVYLGVAYGARKVLGARPGAVLWVMRASGGIMIGIAIVLLVEKFCF</sequence>
<keyword evidence="3 6" id="KW-0812">Transmembrane</keyword>
<evidence type="ECO:0000256" key="4">
    <source>
        <dbReference type="ARBA" id="ARBA00022989"/>
    </source>
</evidence>
<keyword evidence="2" id="KW-1003">Cell membrane</keyword>
<proteinExistence type="predicted"/>
<feature type="transmembrane region" description="Helical" evidence="6">
    <location>
        <begin position="180"/>
        <end position="201"/>
    </location>
</feature>
<evidence type="ECO:0000256" key="5">
    <source>
        <dbReference type="ARBA" id="ARBA00023136"/>
    </source>
</evidence>
<reference evidence="7 8" key="1">
    <citation type="submission" date="2020-08" db="EMBL/GenBank/DDBJ databases">
        <title>Sequencing the genomes of 1000 actinobacteria strains.</title>
        <authorList>
            <person name="Klenk H.-P."/>
        </authorList>
    </citation>
    <scope>NUCLEOTIDE SEQUENCE [LARGE SCALE GENOMIC DNA]</scope>
    <source>
        <strain evidence="7 8">DSM 20419</strain>
    </source>
</reference>
<protein>
    <submittedName>
        <fullName evidence="7">Threonine/homoserine/homoserine lactone efflux protein</fullName>
    </submittedName>
</protein>
<evidence type="ECO:0000256" key="3">
    <source>
        <dbReference type="ARBA" id="ARBA00022692"/>
    </source>
</evidence>
<keyword evidence="8" id="KW-1185">Reference proteome</keyword>
<dbReference type="AlphaFoldDB" id="A0A7W4URW5"/>
<comment type="subcellular location">
    <subcellularLocation>
        <location evidence="1">Cell membrane</location>
        <topology evidence="1">Multi-pass membrane protein</topology>
    </subcellularLocation>
</comment>
<keyword evidence="5 6" id="KW-0472">Membrane</keyword>
<feature type="transmembrane region" description="Helical" evidence="6">
    <location>
        <begin position="144"/>
        <end position="168"/>
    </location>
</feature>
<dbReference type="GO" id="GO:0005886">
    <property type="term" value="C:plasma membrane"/>
    <property type="evidence" value="ECO:0007669"/>
    <property type="project" value="UniProtKB-SubCell"/>
</dbReference>
<evidence type="ECO:0000313" key="8">
    <source>
        <dbReference type="Proteomes" id="UP000545286"/>
    </source>
</evidence>
<evidence type="ECO:0000313" key="7">
    <source>
        <dbReference type="EMBL" id="MBB2958979.1"/>
    </source>
</evidence>
<feature type="transmembrane region" description="Helical" evidence="6">
    <location>
        <begin position="70"/>
        <end position="91"/>
    </location>
</feature>